<dbReference type="GO" id="GO:0004181">
    <property type="term" value="F:metallocarboxypeptidase activity"/>
    <property type="evidence" value="ECO:0007669"/>
    <property type="project" value="UniProtKB-UniRule"/>
</dbReference>
<reference evidence="4 5" key="1">
    <citation type="journal article" date="2015" name="MBio">
        <title>Genome-Resolved Metagenomic Analysis Reveals Roles for Candidate Phyla and Other Microbial Community Members in Biogeochemical Transformations in Oil Reservoirs.</title>
        <authorList>
            <person name="Hu P."/>
            <person name="Tom L."/>
            <person name="Singh A."/>
            <person name="Thomas B.C."/>
            <person name="Baker B.J."/>
            <person name="Piceno Y.M."/>
            <person name="Andersen G.L."/>
            <person name="Banfield J.F."/>
        </authorList>
    </citation>
    <scope>NUCLEOTIDE SEQUENCE [LARGE SCALE GENOMIC DNA]</scope>
    <source>
        <strain evidence="4">46_16</strain>
    </source>
</reference>
<evidence type="ECO:0000256" key="1">
    <source>
        <dbReference type="PIRNR" id="PIRNR006615"/>
    </source>
</evidence>
<comment type="cofactor">
    <cofactor evidence="2">
        <name>Zn(2+)</name>
        <dbReference type="ChEBI" id="CHEBI:29105"/>
    </cofactor>
    <text evidence="2">Binds 1 zinc ion per subunit.</text>
</comment>
<feature type="active site" description="Proton donor/acceptor" evidence="3">
    <location>
        <position position="265"/>
    </location>
</feature>
<comment type="caution">
    <text evidence="4">The sequence shown here is derived from an EMBL/GenBank/DDBJ whole genome shotgun (WGS) entry which is preliminary data.</text>
</comment>
<dbReference type="PATRIC" id="fig|167964.4.peg.105"/>
<keyword evidence="1 4" id="KW-0121">Carboxypeptidase</keyword>
<keyword evidence="1" id="KW-0482">Metalloprotease</keyword>
<sequence>MKEKLEQLEKLLHEIHDLSAANAVLEWDQQVNMPRGAAEDRGEQMATLSRIAHIKSTSDELGKLLDDLTKEAASLAKDSDEARLIKVAKRRYDKDTKVSGDWVAEFTKATAVAQSTWEEAKVNDDFELFRPHLEKLVGLRQEYAEFFKPYDHVYDPLLDDFEPGMKTAEVQKIFADMKDEQVELIHQISQQPEIDNSFLFLKYDADGQIEFGKKVITDFGYDWNHGRQDISVHPFTTSFGLNDVRITTKIVPDFLSPCLFGTFHECGHALYEQGIAKKFNRTPIADGASMAIHESQSRMWENLIGRSEPFWKRYYKDLQKIFPSQLGNIDGSTFYKGINKVEPSLIRIEADEATYNLHIMLRLEMEIGLMEGSIQAKDAAQVWKEKFNAYLGIVPPNDRQGVLQDVHWSSGLFGYFPTYALGNLVSVQLWDRMLQDNPDTAEQVEAGEFSKILGWYREHVHQYGAKYEPQELVQKITGEKINSAPFTRYLKDKFGKIYNL</sequence>
<dbReference type="CDD" id="cd06460">
    <property type="entry name" value="M32_Taq"/>
    <property type="match status" value="1"/>
</dbReference>
<keyword evidence="1 2" id="KW-0479">Metal-binding</keyword>
<name>A0A101FYR6_9CHLR</name>
<gene>
    <name evidence="4" type="ORF">XD73_0270</name>
</gene>
<protein>
    <recommendedName>
        <fullName evidence="1">Metal-dependent carboxypeptidase</fullName>
        <ecNumber evidence="1">3.4.17.19</ecNumber>
    </recommendedName>
</protein>
<keyword evidence="2" id="KW-0862">Zinc</keyword>
<dbReference type="AlphaFoldDB" id="A0A101FYR6"/>
<feature type="binding site" evidence="2">
    <location>
        <position position="264"/>
    </location>
    <ligand>
        <name>Zn(2+)</name>
        <dbReference type="ChEBI" id="CHEBI:29105"/>
        <note>catalytic</note>
    </ligand>
</feature>
<proteinExistence type="inferred from homology"/>
<dbReference type="EC" id="3.4.17.19" evidence="1"/>
<evidence type="ECO:0000313" key="5">
    <source>
        <dbReference type="Proteomes" id="UP000064249"/>
    </source>
</evidence>
<keyword evidence="1" id="KW-0378">Hydrolase</keyword>
<dbReference type="GO" id="GO:0006508">
    <property type="term" value="P:proteolysis"/>
    <property type="evidence" value="ECO:0007669"/>
    <property type="project" value="UniProtKB-UniRule"/>
</dbReference>
<dbReference type="PIRSF" id="PIRSF006615">
    <property type="entry name" value="Zn_crbxpep_Taq"/>
    <property type="match status" value="1"/>
</dbReference>
<dbReference type="SUPFAM" id="SSF55486">
    <property type="entry name" value="Metalloproteases ('zincins'), catalytic domain"/>
    <property type="match status" value="1"/>
</dbReference>
<dbReference type="Pfam" id="PF02074">
    <property type="entry name" value="Peptidase_M32"/>
    <property type="match status" value="1"/>
</dbReference>
<dbReference type="InterPro" id="IPR001333">
    <property type="entry name" value="Peptidase_M32_Taq"/>
</dbReference>
<keyword evidence="1" id="KW-0645">Protease</keyword>
<comment type="similarity">
    <text evidence="1">Belongs to the peptidase M32 family.</text>
</comment>
<accession>A0A101FYR6</accession>
<organism evidence="4 5">
    <name type="scientific">Anaerolinea thermophila</name>
    <dbReference type="NCBI Taxonomy" id="167964"/>
    <lineage>
        <taxon>Bacteria</taxon>
        <taxon>Bacillati</taxon>
        <taxon>Chloroflexota</taxon>
        <taxon>Anaerolineae</taxon>
        <taxon>Anaerolineales</taxon>
        <taxon>Anaerolineaceae</taxon>
        <taxon>Anaerolinea</taxon>
    </lineage>
</organism>
<dbReference type="PRINTS" id="PR00998">
    <property type="entry name" value="CRBOXYPTASET"/>
</dbReference>
<evidence type="ECO:0000256" key="2">
    <source>
        <dbReference type="PIRSR" id="PIRSR006615-1"/>
    </source>
</evidence>
<feature type="binding site" evidence="2">
    <location>
        <position position="268"/>
    </location>
    <ligand>
        <name>Zn(2+)</name>
        <dbReference type="ChEBI" id="CHEBI:29105"/>
        <note>catalytic</note>
    </ligand>
</feature>
<dbReference type="EMBL" id="LGFU01000005">
    <property type="protein sequence ID" value="KUK46866.1"/>
    <property type="molecule type" value="Genomic_DNA"/>
</dbReference>
<evidence type="ECO:0000313" key="4">
    <source>
        <dbReference type="EMBL" id="KUK46866.1"/>
    </source>
</evidence>
<feature type="binding site" evidence="2">
    <location>
        <position position="294"/>
    </location>
    <ligand>
        <name>Zn(2+)</name>
        <dbReference type="ChEBI" id="CHEBI:29105"/>
        <note>catalytic</note>
    </ligand>
</feature>
<dbReference type="Gene3D" id="1.10.1370.30">
    <property type="match status" value="1"/>
</dbReference>
<dbReference type="PANTHER" id="PTHR34217:SF1">
    <property type="entry name" value="CARBOXYPEPTIDASE 1"/>
    <property type="match status" value="1"/>
</dbReference>
<evidence type="ECO:0000256" key="3">
    <source>
        <dbReference type="PIRSR" id="PIRSR006615-2"/>
    </source>
</evidence>
<dbReference type="PROSITE" id="PS52034">
    <property type="entry name" value="PEPTIDASE_M32"/>
    <property type="match status" value="1"/>
</dbReference>
<comment type="catalytic activity">
    <reaction evidence="1">
        <text>Release of a C-terminal amino acid with broad specificity, except for -Pro.</text>
        <dbReference type="EC" id="3.4.17.19"/>
    </reaction>
</comment>
<dbReference type="PANTHER" id="PTHR34217">
    <property type="entry name" value="METAL-DEPENDENT CARBOXYPEPTIDASE"/>
    <property type="match status" value="1"/>
</dbReference>
<dbReference type="GO" id="GO:0046872">
    <property type="term" value="F:metal ion binding"/>
    <property type="evidence" value="ECO:0007669"/>
    <property type="project" value="UniProtKB-KW"/>
</dbReference>
<comment type="function">
    <text evidence="1">Broad specificity carboxypetidase that releases amino acids sequentially from the C-terminus, including neutral, aromatic, polar and basic residues.</text>
</comment>
<dbReference type="Proteomes" id="UP000064249">
    <property type="component" value="Unassembled WGS sequence"/>
</dbReference>